<protein>
    <submittedName>
        <fullName evidence="1">Uncharacterized protein</fullName>
    </submittedName>
</protein>
<gene>
    <name evidence="1" type="ORF">NKR23_g10754</name>
</gene>
<name>A0AA38VE02_9PEZI</name>
<comment type="caution">
    <text evidence="1">The sequence shown here is derived from an EMBL/GenBank/DDBJ whole genome shotgun (WGS) entry which is preliminary data.</text>
</comment>
<proteinExistence type="predicted"/>
<reference evidence="1" key="1">
    <citation type="submission" date="2022-07" db="EMBL/GenBank/DDBJ databases">
        <title>Fungi with potential for degradation of polypropylene.</title>
        <authorList>
            <person name="Gostincar C."/>
        </authorList>
    </citation>
    <scope>NUCLEOTIDE SEQUENCE</scope>
    <source>
        <strain evidence="1">EXF-13308</strain>
    </source>
</reference>
<dbReference type="EMBL" id="JANBVO010000050">
    <property type="protein sequence ID" value="KAJ9133388.1"/>
    <property type="molecule type" value="Genomic_DNA"/>
</dbReference>
<evidence type="ECO:0000313" key="1">
    <source>
        <dbReference type="EMBL" id="KAJ9133388.1"/>
    </source>
</evidence>
<organism evidence="1 2">
    <name type="scientific">Pleurostoma richardsiae</name>
    <dbReference type="NCBI Taxonomy" id="41990"/>
    <lineage>
        <taxon>Eukaryota</taxon>
        <taxon>Fungi</taxon>
        <taxon>Dikarya</taxon>
        <taxon>Ascomycota</taxon>
        <taxon>Pezizomycotina</taxon>
        <taxon>Sordariomycetes</taxon>
        <taxon>Sordariomycetidae</taxon>
        <taxon>Calosphaeriales</taxon>
        <taxon>Pleurostomataceae</taxon>
        <taxon>Pleurostoma</taxon>
    </lineage>
</organism>
<sequence>MSQQQDFHVFRAMASELQDLVWFHAAGHIVRPRIVRIQFSTMLGRWKCEDSADLTPSPKEKVQLMLTCKASHGAVRRFFREPFYQGLSPMGFFRPQADECSLQRETIFVRLLDGETPHRNLWENGVRWVEEIFRVRHVMGSLKDLIRIEEGAPDVDRLNGFMDLLWAGHREPDPWCIALQTYTVLLGDPEDGAVEWDDLIVVPAHYTPVVAAAGHFQTVQDLYSRAILEERTCPRTRLWKQFWSQRGDFVRPRLFFAWPREQVV</sequence>
<keyword evidence="2" id="KW-1185">Reference proteome</keyword>
<evidence type="ECO:0000313" key="2">
    <source>
        <dbReference type="Proteomes" id="UP001174694"/>
    </source>
</evidence>
<dbReference type="AlphaFoldDB" id="A0AA38VE02"/>
<accession>A0AA38VE02</accession>
<dbReference type="Proteomes" id="UP001174694">
    <property type="component" value="Unassembled WGS sequence"/>
</dbReference>